<comment type="caution">
    <text evidence="2">The sequence shown here is derived from an EMBL/GenBank/DDBJ whole genome shotgun (WGS) entry which is preliminary data.</text>
</comment>
<dbReference type="AlphaFoldDB" id="A0A7C6EA44"/>
<dbReference type="InterPro" id="IPR011042">
    <property type="entry name" value="6-blade_b-propeller_TolB-like"/>
</dbReference>
<sequence>MKYCGLIIATILLLFQFASAQDTLWLKRLDMGNDELAQGIAHRNQVIALAGYKYELTPDWLLVKCNEQGETLWTRAFDTGEEEYGIDASIDSEGNILATGYIYNSEKSNVGVGQGFSLAKYNADPKVCPTFLFLRSLDDRCWRIDQELTALTIKYDSAGAIKWQRTEPNKIGVGIVTDNEGNCYVAGSFFTGYGYDFWLGKYDRNGETLWSRTFDFTIFDIGYRSDIDNEGNLLLTGFCGDGYNFDCILIKCSPEGDTLWTQFFDRNLLDYGVGVTADQANNIVVCGLTGDTLNTDYLILKYDNNGNLLWSTTYSQAKDEEALGVACDANNNIFVTGVSGESFLYDYLTIKLDTAGNILWSAIYDNGSDDEGADVACDDNGNPIVTGGSIGTTNYDLLTIKYRGEVGIEEPFLKPTPSPNTKLGTSPNATKIVGSNLIFYALVSGEFKLELYNASGKRERLIHSGYLSQGLYQYPLRDLSSGIHFLRVTSGKENSQVQKLILIK</sequence>
<proteinExistence type="predicted"/>
<dbReference type="PANTHER" id="PTHR42754">
    <property type="entry name" value="ENDOGLUCANASE"/>
    <property type="match status" value="1"/>
</dbReference>
<evidence type="ECO:0000256" key="1">
    <source>
        <dbReference type="SAM" id="SignalP"/>
    </source>
</evidence>
<gene>
    <name evidence="2" type="ORF">ENW73_03075</name>
</gene>
<dbReference type="SUPFAM" id="SSF101898">
    <property type="entry name" value="NHL repeat"/>
    <property type="match status" value="1"/>
</dbReference>
<feature type="chain" id="PRO_5027798146" evidence="1">
    <location>
        <begin position="21"/>
        <end position="504"/>
    </location>
</feature>
<reference evidence="2" key="1">
    <citation type="journal article" date="2020" name="mSystems">
        <title>Genome- and Community-Level Interaction Insights into Carbon Utilization and Element Cycling Functions of Hydrothermarchaeota in Hydrothermal Sediment.</title>
        <authorList>
            <person name="Zhou Z."/>
            <person name="Liu Y."/>
            <person name="Xu W."/>
            <person name="Pan J."/>
            <person name="Luo Z.H."/>
            <person name="Li M."/>
        </authorList>
    </citation>
    <scope>NUCLEOTIDE SEQUENCE [LARGE SCALE GENOMIC DNA]</scope>
    <source>
        <strain evidence="2">SpSt-876</strain>
    </source>
</reference>
<accession>A0A7C6EA44</accession>
<dbReference type="Gene3D" id="2.120.10.30">
    <property type="entry name" value="TolB, C-terminal domain"/>
    <property type="match status" value="1"/>
</dbReference>
<dbReference type="PANTHER" id="PTHR42754:SF1">
    <property type="entry name" value="LIPOPROTEIN"/>
    <property type="match status" value="1"/>
</dbReference>
<dbReference type="EMBL" id="DTLI01000076">
    <property type="protein sequence ID" value="HHS51837.1"/>
    <property type="molecule type" value="Genomic_DNA"/>
</dbReference>
<evidence type="ECO:0000313" key="2">
    <source>
        <dbReference type="EMBL" id="HHS51837.1"/>
    </source>
</evidence>
<organism evidence="2">
    <name type="scientific">candidate division WOR-3 bacterium</name>
    <dbReference type="NCBI Taxonomy" id="2052148"/>
    <lineage>
        <taxon>Bacteria</taxon>
        <taxon>Bacteria division WOR-3</taxon>
    </lineage>
</organism>
<keyword evidence="1" id="KW-0732">Signal</keyword>
<dbReference type="NCBIfam" id="TIGR04183">
    <property type="entry name" value="Por_Secre_tail"/>
    <property type="match status" value="1"/>
</dbReference>
<protein>
    <submittedName>
        <fullName evidence="2">T9SS type A sorting domain-containing protein</fullName>
    </submittedName>
</protein>
<dbReference type="InterPro" id="IPR026444">
    <property type="entry name" value="Secre_tail"/>
</dbReference>
<feature type="signal peptide" evidence="1">
    <location>
        <begin position="1"/>
        <end position="20"/>
    </location>
</feature>
<name>A0A7C6EA44_UNCW3</name>